<protein>
    <submittedName>
        <fullName evidence="1">Phosphate ABC transporter substrate-binding protein</fullName>
    </submittedName>
</protein>
<comment type="caution">
    <text evidence="1">The sequence shown here is derived from an EMBL/GenBank/DDBJ whole genome shotgun (WGS) entry which is preliminary data.</text>
</comment>
<evidence type="ECO:0000313" key="1">
    <source>
        <dbReference type="EMBL" id="RIY02191.1"/>
    </source>
</evidence>
<organism evidence="1 2">
    <name type="scientific">Aureimonas flava</name>
    <dbReference type="NCBI Taxonomy" id="2320271"/>
    <lineage>
        <taxon>Bacteria</taxon>
        <taxon>Pseudomonadati</taxon>
        <taxon>Pseudomonadota</taxon>
        <taxon>Alphaproteobacteria</taxon>
        <taxon>Hyphomicrobiales</taxon>
        <taxon>Aurantimonadaceae</taxon>
        <taxon>Aureimonas</taxon>
    </lineage>
</organism>
<dbReference type="EMBL" id="QYRN01000003">
    <property type="protein sequence ID" value="RIY02191.1"/>
    <property type="molecule type" value="Genomic_DNA"/>
</dbReference>
<name>A0A3A1WMU9_9HYPH</name>
<dbReference type="Gene3D" id="3.40.190.10">
    <property type="entry name" value="Periplasmic binding protein-like II"/>
    <property type="match status" value="2"/>
</dbReference>
<gene>
    <name evidence="1" type="ORF">D3218_06730</name>
</gene>
<keyword evidence="2" id="KW-1185">Reference proteome</keyword>
<dbReference type="Pfam" id="PF12974">
    <property type="entry name" value="Phosphonate-bd"/>
    <property type="match status" value="1"/>
</dbReference>
<dbReference type="Proteomes" id="UP000265750">
    <property type="component" value="Unassembled WGS sequence"/>
</dbReference>
<reference evidence="2" key="1">
    <citation type="submission" date="2018-09" db="EMBL/GenBank/DDBJ databases">
        <authorList>
            <person name="Tuo L."/>
        </authorList>
    </citation>
    <scope>NUCLEOTIDE SEQUENCE [LARGE SCALE GENOMIC DNA]</scope>
    <source>
        <strain evidence="2">M2BS4Y-1</strain>
    </source>
</reference>
<evidence type="ECO:0000313" key="2">
    <source>
        <dbReference type="Proteomes" id="UP000265750"/>
    </source>
</evidence>
<dbReference type="OrthoDB" id="6628089at2"/>
<dbReference type="PANTHER" id="PTHR35841">
    <property type="entry name" value="PHOSPHONATES-BINDING PERIPLASMIC PROTEIN"/>
    <property type="match status" value="1"/>
</dbReference>
<proteinExistence type="predicted"/>
<dbReference type="AlphaFoldDB" id="A0A3A1WMU9"/>
<sequence>MYNVAPGARAAWDALFAWLAGAAGVALEAIAHAPPASLPALWGREDLGAAVMCGFPYASLAPAERPAALAALRPSGAFADGGANYASHIVVRADAPFTTFDDLKGRRFGWTVRDSQSGYHAPRQHVAARWGAMLFAEARGPLLNPSGVLAALEAGEIDAGPVDAQSFALLALHEPALAAGLRVLDTTAARPAPLLVAAPTLPPETLGALRGALLSADASPEARPLLRALALDGFAAPDPARYGGLVALARQAGPPALPAW</sequence>
<accession>A0A3A1WMU9</accession>
<dbReference type="SUPFAM" id="SSF53850">
    <property type="entry name" value="Periplasmic binding protein-like II"/>
    <property type="match status" value="1"/>
</dbReference>
<dbReference type="PANTHER" id="PTHR35841:SF1">
    <property type="entry name" value="PHOSPHONATES-BINDING PERIPLASMIC PROTEIN"/>
    <property type="match status" value="1"/>
</dbReference>